<evidence type="ECO:0000256" key="1">
    <source>
        <dbReference type="SAM" id="Coils"/>
    </source>
</evidence>
<accession>A0A7G9TDF2</accession>
<reference evidence="2 3" key="1">
    <citation type="submission" date="2020-08" db="EMBL/GenBank/DDBJ databases">
        <title>Streptomycin Non-resistant strain, P. mexicana.</title>
        <authorList>
            <person name="Ganesh-Kumar S."/>
            <person name="Zhe T."/>
            <person name="Yu Z."/>
            <person name="Min Y."/>
        </authorList>
    </citation>
    <scope>NUCLEOTIDE SEQUENCE [LARGE SCALE GENOMIC DNA]</scope>
    <source>
        <strain evidence="2 3">GTZY2</strain>
    </source>
</reference>
<evidence type="ECO:0000313" key="3">
    <source>
        <dbReference type="Proteomes" id="UP000515838"/>
    </source>
</evidence>
<dbReference type="InterPro" id="IPR046703">
    <property type="entry name" value="DUF6776"/>
</dbReference>
<dbReference type="Pfam" id="PF20567">
    <property type="entry name" value="DUF6776"/>
    <property type="match status" value="1"/>
</dbReference>
<keyword evidence="1" id="KW-0175">Coiled coil</keyword>
<gene>
    <name evidence="2" type="ORF">IAE60_01395</name>
</gene>
<dbReference type="GeneID" id="81469599"/>
<evidence type="ECO:0000313" key="2">
    <source>
        <dbReference type="EMBL" id="QNN78127.1"/>
    </source>
</evidence>
<sequence length="244" mass="26715">MSAPVPSRFRIVPRDVAVRRRGTSLLLGLAWLASLGAVWFVASHTAAPRLAQADAARVRAEQALQAAQAEARTLRQRESTLARSDQISRAANAEVQDALAERDEEIAALRADVAFYERLVGSTSQRKGLSVHVAEFAPEAGGTWRYQIMLTQTLNRGAISQGQMRFSVEGVRDGKLAAVQWDELHQQRGAPGQTYSFRYFQQLDGNVMLPHGFTPQRVKVTLNGEDAAVEQAFDWKTATAAGGK</sequence>
<dbReference type="AlphaFoldDB" id="A0A7G9TDF2"/>
<dbReference type="Proteomes" id="UP000515838">
    <property type="component" value="Chromosome"/>
</dbReference>
<protein>
    <submittedName>
        <fullName evidence="2">Uncharacterized protein</fullName>
    </submittedName>
</protein>
<proteinExistence type="predicted"/>
<organism evidence="2 3">
    <name type="scientific">Pseudoxanthomonas mexicana</name>
    <dbReference type="NCBI Taxonomy" id="128785"/>
    <lineage>
        <taxon>Bacteria</taxon>
        <taxon>Pseudomonadati</taxon>
        <taxon>Pseudomonadota</taxon>
        <taxon>Gammaproteobacteria</taxon>
        <taxon>Lysobacterales</taxon>
        <taxon>Lysobacteraceae</taxon>
        <taxon>Pseudoxanthomonas</taxon>
    </lineage>
</organism>
<dbReference type="EMBL" id="CP060731">
    <property type="protein sequence ID" value="QNN78127.1"/>
    <property type="molecule type" value="Genomic_DNA"/>
</dbReference>
<dbReference type="RefSeq" id="WP_187573579.1">
    <property type="nucleotide sequence ID" value="NZ_CP060731.1"/>
</dbReference>
<name>A0A7G9TDF2_PSEMX</name>
<feature type="coiled-coil region" evidence="1">
    <location>
        <begin position="50"/>
        <end position="112"/>
    </location>
</feature>